<evidence type="ECO:0000256" key="17">
    <source>
        <dbReference type="SAM" id="Phobius"/>
    </source>
</evidence>
<feature type="domain" description="AAA" evidence="19">
    <location>
        <begin position="511"/>
        <end position="671"/>
    </location>
</feature>
<evidence type="ECO:0000256" key="8">
    <source>
        <dbReference type="ARBA" id="ARBA00022692"/>
    </source>
</evidence>
<evidence type="ECO:0000256" key="7">
    <source>
        <dbReference type="ARBA" id="ARBA00022679"/>
    </source>
</evidence>
<comment type="catalytic activity">
    <reaction evidence="15">
        <text>L-tyrosyl-[protein] + ATP = O-phospho-L-tyrosyl-[protein] + ADP + H(+)</text>
        <dbReference type="Rhea" id="RHEA:10596"/>
        <dbReference type="Rhea" id="RHEA-COMP:10136"/>
        <dbReference type="Rhea" id="RHEA-COMP:20101"/>
        <dbReference type="ChEBI" id="CHEBI:15378"/>
        <dbReference type="ChEBI" id="CHEBI:30616"/>
        <dbReference type="ChEBI" id="CHEBI:46858"/>
        <dbReference type="ChEBI" id="CHEBI:61978"/>
        <dbReference type="ChEBI" id="CHEBI:456216"/>
        <dbReference type="EC" id="2.7.10.2"/>
    </reaction>
</comment>
<evidence type="ECO:0000256" key="2">
    <source>
        <dbReference type="ARBA" id="ARBA00007316"/>
    </source>
</evidence>
<keyword evidence="8 17" id="KW-0812">Transmembrane</keyword>
<dbReference type="InterPro" id="IPR005702">
    <property type="entry name" value="Wzc-like_C"/>
</dbReference>
<keyword evidence="16" id="KW-0175">Coiled coil</keyword>
<evidence type="ECO:0000256" key="14">
    <source>
        <dbReference type="ARBA" id="ARBA00023137"/>
    </source>
</evidence>
<evidence type="ECO:0000259" key="19">
    <source>
        <dbReference type="Pfam" id="PF13614"/>
    </source>
</evidence>
<evidence type="ECO:0000256" key="5">
    <source>
        <dbReference type="ARBA" id="ARBA00022475"/>
    </source>
</evidence>
<evidence type="ECO:0000313" key="21">
    <source>
        <dbReference type="EMBL" id="WEK05678.1"/>
    </source>
</evidence>
<comment type="similarity">
    <text evidence="2">Belongs to the CpsD/CapB family.</text>
</comment>
<keyword evidence="12 17" id="KW-1133">Transmembrane helix</keyword>
<dbReference type="PANTHER" id="PTHR32309">
    <property type="entry name" value="TYROSINE-PROTEIN KINASE"/>
    <property type="match status" value="1"/>
</dbReference>
<name>A0AAJ6B2N8_9HYPH</name>
<dbReference type="Pfam" id="PF13807">
    <property type="entry name" value="GNVR"/>
    <property type="match status" value="1"/>
</dbReference>
<evidence type="ECO:0000256" key="12">
    <source>
        <dbReference type="ARBA" id="ARBA00022989"/>
    </source>
</evidence>
<evidence type="ECO:0000259" key="18">
    <source>
        <dbReference type="Pfam" id="PF02706"/>
    </source>
</evidence>
<dbReference type="Gene3D" id="3.40.50.300">
    <property type="entry name" value="P-loop containing nucleotide triphosphate hydrolases"/>
    <property type="match status" value="1"/>
</dbReference>
<dbReference type="EC" id="2.7.10.2" evidence="4"/>
<evidence type="ECO:0000256" key="4">
    <source>
        <dbReference type="ARBA" id="ARBA00011903"/>
    </source>
</evidence>
<gene>
    <name evidence="21" type="ORF">P0Y65_05335</name>
</gene>
<evidence type="ECO:0000256" key="10">
    <source>
        <dbReference type="ARBA" id="ARBA00022777"/>
    </source>
</evidence>
<dbReference type="EMBL" id="CP119312">
    <property type="protein sequence ID" value="WEK05678.1"/>
    <property type="molecule type" value="Genomic_DNA"/>
</dbReference>
<evidence type="ECO:0000256" key="15">
    <source>
        <dbReference type="ARBA" id="ARBA00051245"/>
    </source>
</evidence>
<evidence type="ECO:0000256" key="6">
    <source>
        <dbReference type="ARBA" id="ARBA00022519"/>
    </source>
</evidence>
<keyword evidence="14" id="KW-0829">Tyrosine-protein kinase</keyword>
<feature type="domain" description="Polysaccharide chain length determinant N-terminal" evidence="18">
    <location>
        <begin position="3"/>
        <end position="95"/>
    </location>
</feature>
<evidence type="ECO:0000256" key="11">
    <source>
        <dbReference type="ARBA" id="ARBA00022840"/>
    </source>
</evidence>
<keyword evidence="9" id="KW-0547">Nucleotide-binding</keyword>
<dbReference type="InterPro" id="IPR032807">
    <property type="entry name" value="GNVR"/>
</dbReference>
<dbReference type="InterPro" id="IPR025669">
    <property type="entry name" value="AAA_dom"/>
</dbReference>
<dbReference type="GO" id="GO:0004713">
    <property type="term" value="F:protein tyrosine kinase activity"/>
    <property type="evidence" value="ECO:0007669"/>
    <property type="project" value="TreeGrafter"/>
</dbReference>
<reference evidence="21" key="1">
    <citation type="submission" date="2023-03" db="EMBL/GenBank/DDBJ databases">
        <title>Andean soil-derived lignocellulolytic bacterial consortium as a source of novel taxa and putative plastic-active enzymes.</title>
        <authorList>
            <person name="Diaz-Garcia L."/>
            <person name="Chuvochina M."/>
            <person name="Feuerriegel G."/>
            <person name="Bunk B."/>
            <person name="Sproer C."/>
            <person name="Streit W.R."/>
            <person name="Rodriguez L.M."/>
            <person name="Overmann J."/>
            <person name="Jimenez D.J."/>
        </authorList>
    </citation>
    <scope>NUCLEOTIDE SEQUENCE</scope>
    <source>
        <strain evidence="21">MAG 4196</strain>
    </source>
</reference>
<proteinExistence type="inferred from homology"/>
<feature type="transmembrane region" description="Helical" evidence="17">
    <location>
        <begin position="21"/>
        <end position="43"/>
    </location>
</feature>
<keyword evidence="13 17" id="KW-0472">Membrane</keyword>
<keyword evidence="6" id="KW-0997">Cell inner membrane</keyword>
<evidence type="ECO:0000256" key="9">
    <source>
        <dbReference type="ARBA" id="ARBA00022741"/>
    </source>
</evidence>
<dbReference type="Pfam" id="PF13614">
    <property type="entry name" value="AAA_31"/>
    <property type="match status" value="1"/>
</dbReference>
<feature type="coiled-coil region" evidence="16">
    <location>
        <begin position="360"/>
        <end position="387"/>
    </location>
</feature>
<comment type="subcellular location">
    <subcellularLocation>
        <location evidence="1">Cell inner membrane</location>
        <topology evidence="1">Multi-pass membrane protein</topology>
    </subcellularLocation>
</comment>
<dbReference type="Pfam" id="PF02706">
    <property type="entry name" value="Wzz"/>
    <property type="match status" value="1"/>
</dbReference>
<sequence>MDNSINLQELLGLLRRQFRMILGITLAIAGVAAAITATITPVYTATALLQVDPGNQSLLTPQSGYGDMNSDNARVDGEVELVRSDTVLLTVIDELDLVSDPEFGAELGLVARILSALNLRQPTLPTADAALLQTLGKLSSATSVQRRGLTFLVSVSARSQDPEKAARLANAIASAHIATQLTARVHSMVEARDVLLQQLALAREDVVASEGSIDRYVDTNIDSIVAETGSSELMELSSSLAGLSTLRQQTSVRLAEARTQLDAGNYAALADRLGNEALKNLEAQRRALVGEIERSDTTTAINLREELAAIETDLQRRAEIGVSGLQVQVTQAQEDENRTRTALRTALISSGLSADALTEIYDLQQQAELARQRYDQLVTRSQQLQTEAALQLPSTRLVSEALRPGAPSWPNMRLLLLLSTLAGLGLAVGIAFLYEHFVGGITSEEQLAAATRTRMALAVPYIKPQADQRSLADLTVSAPLSSFAEAIRKIRTAIDHNLSVDPVAESRRAPMIVVTSTAPGEGKTTLALAIARSYALAGRRTLLIDCDLRRPALHQQLGLEPSDGLIRALEDDDPTVSLESALSDDQQTGLLSLIGSRSSIAATDQLITSRNFDRLLAAASRAFDIVILDTPPLGPVVDGIYIAHKADAVVLVCEWAATPQQEITRALLTIEQALTGGAVLVPVLNQQSLSPSDYHRRYRNYYAD</sequence>
<dbReference type="CDD" id="cd05387">
    <property type="entry name" value="BY-kinase"/>
    <property type="match status" value="1"/>
</dbReference>
<protein>
    <recommendedName>
        <fullName evidence="4">non-specific protein-tyrosine kinase</fullName>
        <ecNumber evidence="4">2.7.10.2</ecNumber>
    </recommendedName>
</protein>
<evidence type="ECO:0000259" key="20">
    <source>
        <dbReference type="Pfam" id="PF13807"/>
    </source>
</evidence>
<feature type="domain" description="Tyrosine-protein kinase G-rich" evidence="20">
    <location>
        <begin position="361"/>
        <end position="433"/>
    </location>
</feature>
<keyword evidence="5" id="KW-1003">Cell membrane</keyword>
<dbReference type="PANTHER" id="PTHR32309:SF13">
    <property type="entry name" value="FERRIC ENTEROBACTIN TRANSPORT PROTEIN FEPE"/>
    <property type="match status" value="1"/>
</dbReference>
<accession>A0AAJ6B2N8</accession>
<evidence type="ECO:0000313" key="22">
    <source>
        <dbReference type="Proteomes" id="UP001217476"/>
    </source>
</evidence>
<evidence type="ECO:0000256" key="3">
    <source>
        <dbReference type="ARBA" id="ARBA00008883"/>
    </source>
</evidence>
<dbReference type="InterPro" id="IPR003856">
    <property type="entry name" value="LPS_length_determ_N"/>
</dbReference>
<dbReference type="InterPro" id="IPR050445">
    <property type="entry name" value="Bact_polysacc_biosynth/exp"/>
</dbReference>
<evidence type="ECO:0000256" key="16">
    <source>
        <dbReference type="SAM" id="Coils"/>
    </source>
</evidence>
<dbReference type="GO" id="GO:0005886">
    <property type="term" value="C:plasma membrane"/>
    <property type="evidence" value="ECO:0007669"/>
    <property type="project" value="UniProtKB-SubCell"/>
</dbReference>
<evidence type="ECO:0000256" key="1">
    <source>
        <dbReference type="ARBA" id="ARBA00004429"/>
    </source>
</evidence>
<comment type="similarity">
    <text evidence="3">Belongs to the etk/wzc family.</text>
</comment>
<keyword evidence="11" id="KW-0067">ATP-binding</keyword>
<dbReference type="AlphaFoldDB" id="A0AAJ6B2N8"/>
<keyword evidence="10" id="KW-0418">Kinase</keyword>
<dbReference type="Proteomes" id="UP001217476">
    <property type="component" value="Chromosome"/>
</dbReference>
<dbReference type="InterPro" id="IPR027417">
    <property type="entry name" value="P-loop_NTPase"/>
</dbReference>
<keyword evidence="7" id="KW-0808">Transferase</keyword>
<dbReference type="SUPFAM" id="SSF52540">
    <property type="entry name" value="P-loop containing nucleoside triphosphate hydrolases"/>
    <property type="match status" value="1"/>
</dbReference>
<evidence type="ECO:0000256" key="13">
    <source>
        <dbReference type="ARBA" id="ARBA00023136"/>
    </source>
</evidence>
<organism evidence="21 22">
    <name type="scientific">Candidatus Devosia phytovorans</name>
    <dbReference type="NCBI Taxonomy" id="3121372"/>
    <lineage>
        <taxon>Bacteria</taxon>
        <taxon>Pseudomonadati</taxon>
        <taxon>Pseudomonadota</taxon>
        <taxon>Alphaproteobacteria</taxon>
        <taxon>Hyphomicrobiales</taxon>
        <taxon>Devosiaceae</taxon>
        <taxon>Devosia</taxon>
    </lineage>
</organism>